<dbReference type="Gene3D" id="3.90.226.10">
    <property type="entry name" value="2-enoyl-CoA Hydratase, Chain A, domain 1"/>
    <property type="match status" value="1"/>
</dbReference>
<feature type="chain" id="PRO_5046896334" evidence="1">
    <location>
        <begin position="19"/>
        <end position="518"/>
    </location>
</feature>
<organism evidence="3 4">
    <name type="scientific">Sphingobacterium pedocola</name>
    <dbReference type="NCBI Taxonomy" id="2082722"/>
    <lineage>
        <taxon>Bacteria</taxon>
        <taxon>Pseudomonadati</taxon>
        <taxon>Bacteroidota</taxon>
        <taxon>Sphingobacteriia</taxon>
        <taxon>Sphingobacteriales</taxon>
        <taxon>Sphingobacteriaceae</taxon>
        <taxon>Sphingobacterium</taxon>
    </lineage>
</organism>
<name>A0ABR9T423_9SPHI</name>
<dbReference type="Proteomes" id="UP000618319">
    <property type="component" value="Unassembled WGS sequence"/>
</dbReference>
<dbReference type="EMBL" id="PSKQ01000017">
    <property type="protein sequence ID" value="MBE8720107.1"/>
    <property type="molecule type" value="Genomic_DNA"/>
</dbReference>
<feature type="signal peptide" evidence="1">
    <location>
        <begin position="1"/>
        <end position="18"/>
    </location>
</feature>
<evidence type="ECO:0000313" key="3">
    <source>
        <dbReference type="EMBL" id="MBE8720107.1"/>
    </source>
</evidence>
<dbReference type="InterPro" id="IPR029045">
    <property type="entry name" value="ClpP/crotonase-like_dom_sf"/>
</dbReference>
<comment type="caution">
    <text evidence="3">The sequence shown here is derived from an EMBL/GenBank/DDBJ whole genome shotgun (WGS) entry which is preliminary data.</text>
</comment>
<dbReference type="Pfam" id="PF03572">
    <property type="entry name" value="Peptidase_S41"/>
    <property type="match status" value="1"/>
</dbReference>
<dbReference type="Gene3D" id="2.30.42.10">
    <property type="match status" value="1"/>
</dbReference>
<reference evidence="3 4" key="1">
    <citation type="submission" date="2018-02" db="EMBL/GenBank/DDBJ databases">
        <title>Sphingobacterium KA21.</title>
        <authorList>
            <person name="Vasarhelyi B.M."/>
            <person name="Deshmukh S."/>
            <person name="Balint B."/>
            <person name="Kukolya J."/>
        </authorList>
    </citation>
    <scope>NUCLEOTIDE SEQUENCE [LARGE SCALE GENOMIC DNA]</scope>
    <source>
        <strain evidence="3 4">Ka21</strain>
    </source>
</reference>
<dbReference type="InterPro" id="IPR005151">
    <property type="entry name" value="Tail-specific_protease"/>
</dbReference>
<proteinExistence type="predicted"/>
<dbReference type="Gene3D" id="3.30.750.170">
    <property type="match status" value="1"/>
</dbReference>
<protein>
    <submittedName>
        <fullName evidence="3">Peptidase S41</fullName>
    </submittedName>
</protein>
<accession>A0ABR9T423</accession>
<dbReference type="PANTHER" id="PTHR32060:SF30">
    <property type="entry name" value="CARBOXY-TERMINAL PROCESSING PROTEASE CTPA"/>
    <property type="match status" value="1"/>
</dbReference>
<sequence length="518" mass="58585">MKKFFALLFILGSFGSMLSCKKDSPASPDEGVVETGIDKGKTYLSDESENKLRDSVWYFYKVLSLWEEYIPPRDINRIDEDGYLRENFTQYFERSENVLDYLMGLTKIDPSGAPIDRYSFIDRQGVISGELEGGVATDFGMYVFYLQTVSSGDNADLYVRMVDVESPAYKAGIRRGDRIARVNGNSDIDYEAQRAQNFAFINNALSSSSMSLNLVKADGSTDIVSINSIEYSFNPVVSEKVIIQDGKKIGYLAFSSFISLFVENTNIPSKMNTIFQDIFQEFETEGIEELVVDLRYNGGGIVNTAEYLANKIVPTSGNGELMSTHKINRYLLADPEIKREFEDVYFSKTNALNLKRVYFLVTSSTASASELLINSLEPYMDVHVVGTYAWDENGSRISENTYGKPVGFFELELLNKSLSLYAASFQTFNADNQGDYFNGLIPDVHVSEFDNFYDFGDERESMLSMALRHINTGTYTSLERSATTSIRNRRIRKGILNMGDRSKVHGMFKFRNKDLKIK</sequence>
<feature type="domain" description="Tail specific protease" evidence="2">
    <location>
        <begin position="248"/>
        <end position="395"/>
    </location>
</feature>
<dbReference type="PROSITE" id="PS51257">
    <property type="entry name" value="PROKAR_LIPOPROTEIN"/>
    <property type="match status" value="1"/>
</dbReference>
<keyword evidence="4" id="KW-1185">Reference proteome</keyword>
<dbReference type="CDD" id="cd07561">
    <property type="entry name" value="Peptidase_S41_CPP_like"/>
    <property type="match status" value="1"/>
</dbReference>
<keyword evidence="1" id="KW-0732">Signal</keyword>
<evidence type="ECO:0000313" key="4">
    <source>
        <dbReference type="Proteomes" id="UP000618319"/>
    </source>
</evidence>
<evidence type="ECO:0000259" key="2">
    <source>
        <dbReference type="Pfam" id="PF03572"/>
    </source>
</evidence>
<evidence type="ECO:0000256" key="1">
    <source>
        <dbReference type="SAM" id="SignalP"/>
    </source>
</evidence>
<dbReference type="PANTHER" id="PTHR32060">
    <property type="entry name" value="TAIL-SPECIFIC PROTEASE"/>
    <property type="match status" value="1"/>
</dbReference>
<dbReference type="InterPro" id="IPR036034">
    <property type="entry name" value="PDZ_sf"/>
</dbReference>
<dbReference type="SUPFAM" id="SSF50156">
    <property type="entry name" value="PDZ domain-like"/>
    <property type="match status" value="1"/>
</dbReference>
<gene>
    <name evidence="3" type="ORF">C4F40_05115</name>
</gene>
<dbReference type="SUPFAM" id="SSF52096">
    <property type="entry name" value="ClpP/crotonase"/>
    <property type="match status" value="1"/>
</dbReference>
<dbReference type="RefSeq" id="WP_196937818.1">
    <property type="nucleotide sequence ID" value="NZ_MU158689.1"/>
</dbReference>